<gene>
    <name evidence="3" type="ORF">C7Y72_07145</name>
</gene>
<organism evidence="3 4">
    <name type="scientific">Paraconexibacter algicola</name>
    <dbReference type="NCBI Taxonomy" id="2133960"/>
    <lineage>
        <taxon>Bacteria</taxon>
        <taxon>Bacillati</taxon>
        <taxon>Actinomycetota</taxon>
        <taxon>Thermoleophilia</taxon>
        <taxon>Solirubrobacterales</taxon>
        <taxon>Paraconexibacteraceae</taxon>
        <taxon>Paraconexibacter</taxon>
    </lineage>
</organism>
<evidence type="ECO:0000256" key="1">
    <source>
        <dbReference type="SAM" id="MobiDB-lite"/>
    </source>
</evidence>
<feature type="region of interest" description="Disordered" evidence="1">
    <location>
        <begin position="146"/>
        <end position="173"/>
    </location>
</feature>
<dbReference type="EMBL" id="PYYB01000001">
    <property type="protein sequence ID" value="PTL59442.1"/>
    <property type="molecule type" value="Genomic_DNA"/>
</dbReference>
<sequence>MVARRATSLSAAALTAVAVAAVPAAGQSEKPRPISESPLLWATVNVCDTADRPDTIGIRASMPGSGISAERMFMRFQVQFFSRTDNRWHNVGRGGDSGFLAVGSGRYLQRQSGRNFVIKAPTAGGYRLRGAVTFEWRQDGEVVRRARTRTTSGHGNTRGADPKGYSRASCIIR</sequence>
<protein>
    <submittedName>
        <fullName evidence="3">Uncharacterized protein</fullName>
    </submittedName>
</protein>
<dbReference type="OrthoDB" id="5243872at2"/>
<dbReference type="Proteomes" id="UP000240739">
    <property type="component" value="Unassembled WGS sequence"/>
</dbReference>
<evidence type="ECO:0000313" key="4">
    <source>
        <dbReference type="Proteomes" id="UP000240739"/>
    </source>
</evidence>
<dbReference type="RefSeq" id="WP_107568078.1">
    <property type="nucleotide sequence ID" value="NZ_PYYB01000001.1"/>
</dbReference>
<dbReference type="AlphaFoldDB" id="A0A2T4UJM8"/>
<name>A0A2T4UJM8_9ACTN</name>
<accession>A0A2T4UJM8</accession>
<keyword evidence="2" id="KW-0732">Signal</keyword>
<feature type="signal peptide" evidence="2">
    <location>
        <begin position="1"/>
        <end position="20"/>
    </location>
</feature>
<proteinExistence type="predicted"/>
<reference evidence="3 4" key="1">
    <citation type="submission" date="2018-03" db="EMBL/GenBank/DDBJ databases">
        <title>Aquarubrobacter algicola gen. nov., sp. nov., a novel actinobacterium isolated from shallow eutrophic lake during the end of cyanobacterial harmful algal blooms.</title>
        <authorList>
            <person name="Chun S.J."/>
        </authorList>
    </citation>
    <scope>NUCLEOTIDE SEQUENCE [LARGE SCALE GENOMIC DNA]</scope>
    <source>
        <strain evidence="3 4">Seoho-28</strain>
    </source>
</reference>
<comment type="caution">
    <text evidence="3">The sequence shown here is derived from an EMBL/GenBank/DDBJ whole genome shotgun (WGS) entry which is preliminary data.</text>
</comment>
<feature type="chain" id="PRO_5015439877" evidence="2">
    <location>
        <begin position="21"/>
        <end position="173"/>
    </location>
</feature>
<evidence type="ECO:0000313" key="3">
    <source>
        <dbReference type="EMBL" id="PTL59442.1"/>
    </source>
</evidence>
<keyword evidence="4" id="KW-1185">Reference proteome</keyword>
<evidence type="ECO:0000256" key="2">
    <source>
        <dbReference type="SAM" id="SignalP"/>
    </source>
</evidence>